<name>A0A117RGE8_9ACTN</name>
<keyword evidence="3" id="KW-1185">Reference proteome</keyword>
<evidence type="ECO:0000256" key="1">
    <source>
        <dbReference type="SAM" id="Phobius"/>
    </source>
</evidence>
<gene>
    <name evidence="2" type="ORF">AQJ66_04505</name>
</gene>
<dbReference type="EMBL" id="LMWX01000007">
    <property type="protein sequence ID" value="KUN89430.1"/>
    <property type="molecule type" value="Genomic_DNA"/>
</dbReference>
<protein>
    <recommendedName>
        <fullName evidence="4">Intracellular septation protein A</fullName>
    </recommendedName>
</protein>
<feature type="transmembrane region" description="Helical" evidence="1">
    <location>
        <begin position="142"/>
        <end position="164"/>
    </location>
</feature>
<evidence type="ECO:0000313" key="2">
    <source>
        <dbReference type="EMBL" id="KUN89430.1"/>
    </source>
</evidence>
<dbReference type="RefSeq" id="WP_061916906.1">
    <property type="nucleotide sequence ID" value="NZ_JBEYBH010000005.1"/>
</dbReference>
<reference evidence="2 3" key="1">
    <citation type="submission" date="2015-10" db="EMBL/GenBank/DDBJ databases">
        <title>Draft genome sequence of Streptomyces bungoensis DSM 41781, type strain for the species Streptomyces bungoensis.</title>
        <authorList>
            <person name="Ruckert C."/>
            <person name="Winkler A."/>
            <person name="Kalinowski J."/>
            <person name="Kampfer P."/>
            <person name="Glaeser S."/>
        </authorList>
    </citation>
    <scope>NUCLEOTIDE SEQUENCE [LARGE SCALE GENOMIC DNA]</scope>
    <source>
        <strain evidence="2 3">DSM 41781</strain>
    </source>
</reference>
<sequence length="199" mass="21854">MAQQTPTKAPVRKPVSTGSVFLSFAPWIIFGVVAGPSTWEYAALAALIAAVVLSGQDLLHGKFRILDAIGIVFFAVLSVLGLALSRGQLLWVETYAQVVSSGLLAVVALGSLLVDPFTAQYARESTPREVWDSPVFRHVNRVLTAAWGTVFALMAISTWSAIRFPSYDDWLDWVVPVALLVWVVRFTQRYPERYGARAT</sequence>
<evidence type="ECO:0000313" key="3">
    <source>
        <dbReference type="Proteomes" id="UP000053024"/>
    </source>
</evidence>
<dbReference type="Proteomes" id="UP000053024">
    <property type="component" value="Unassembled WGS sequence"/>
</dbReference>
<feature type="transmembrane region" description="Helical" evidence="1">
    <location>
        <begin position="170"/>
        <end position="187"/>
    </location>
</feature>
<organism evidence="2 3">
    <name type="scientific">Streptomyces bungoensis</name>
    <dbReference type="NCBI Taxonomy" id="285568"/>
    <lineage>
        <taxon>Bacteria</taxon>
        <taxon>Bacillati</taxon>
        <taxon>Actinomycetota</taxon>
        <taxon>Actinomycetes</taxon>
        <taxon>Kitasatosporales</taxon>
        <taxon>Streptomycetaceae</taxon>
        <taxon>Streptomyces</taxon>
    </lineage>
</organism>
<keyword evidence="1" id="KW-0472">Membrane</keyword>
<proteinExistence type="predicted"/>
<dbReference type="OrthoDB" id="3870305at2"/>
<comment type="caution">
    <text evidence="2">The sequence shown here is derived from an EMBL/GenBank/DDBJ whole genome shotgun (WGS) entry which is preliminary data.</text>
</comment>
<dbReference type="STRING" id="285568.AQJ66_04505"/>
<accession>A0A117RGE8</accession>
<feature type="transmembrane region" description="Helical" evidence="1">
    <location>
        <begin position="20"/>
        <end position="53"/>
    </location>
</feature>
<keyword evidence="1" id="KW-0812">Transmembrane</keyword>
<evidence type="ECO:0008006" key="4">
    <source>
        <dbReference type="Google" id="ProtNLM"/>
    </source>
</evidence>
<keyword evidence="1" id="KW-1133">Transmembrane helix</keyword>
<feature type="transmembrane region" description="Helical" evidence="1">
    <location>
        <begin position="95"/>
        <end position="114"/>
    </location>
</feature>
<dbReference type="AlphaFoldDB" id="A0A117RGE8"/>
<feature type="transmembrane region" description="Helical" evidence="1">
    <location>
        <begin position="65"/>
        <end position="83"/>
    </location>
</feature>